<dbReference type="InterPro" id="IPR012983">
    <property type="entry name" value="PHR"/>
</dbReference>
<dbReference type="OrthoDB" id="636773at2759"/>
<sequence>MASHSSGAPPRNSGAHQLAEGVARLRVAPATAEAAGGAAPAARHTVPHNWQATKSTVVERIAYLFNSAAMCDVRFVVGRDANRQVVPAHKFVLSIGSAVFDAMFNSSLSTEDEFIALPDVEPQAFLALLRFLYTDEVLIGPETVMTILYTAKKYAVPALERECVDFLERNLSPDNAFMLLTQARLFDEPELAALCLDTIDKSTAVALAADGFVDIDRDTLCAVLERNMLRIRESRLFAAVLRWAEAACRRHELPPTPENLRSQLGDALYLVRFPLMSVEEFAAGPAQSGVLTDREVVQLFLYFTVNPKPRVSFSETQRSCMMGVEQSACRFSQVEARWGYSGTSDRIMFSVDRRIFVVGFGIYGAIHGPSEHGVTIGLVNVRTGEVLASHEVTVFSDGSESTFRAMFPEPLEVEPAVQYIASVTLKGLDSYYGTHGSRLVPVECASGGGKVTFHFEAPIGNNNGTSVEDGQIPEIIFYV</sequence>
<proteinExistence type="predicted"/>
<dbReference type="EMBL" id="VIIS01000623">
    <property type="protein sequence ID" value="KAF0306887.1"/>
    <property type="molecule type" value="Genomic_DNA"/>
</dbReference>
<gene>
    <name evidence="4" type="primary">BTBD2_3</name>
    <name evidence="4" type="ORF">FJT64_021661</name>
</gene>
<protein>
    <submittedName>
        <fullName evidence="4">BTB/POZ domain-containing protein 2</fullName>
    </submittedName>
</protein>
<dbReference type="GO" id="GO:0022008">
    <property type="term" value="P:neurogenesis"/>
    <property type="evidence" value="ECO:0007669"/>
    <property type="project" value="TreeGrafter"/>
</dbReference>
<dbReference type="CDD" id="cd18487">
    <property type="entry name" value="BACK_BTBD1_like"/>
    <property type="match status" value="1"/>
</dbReference>
<dbReference type="SUPFAM" id="SSF54695">
    <property type="entry name" value="POZ domain"/>
    <property type="match status" value="1"/>
</dbReference>
<dbReference type="GO" id="GO:0000932">
    <property type="term" value="C:P-body"/>
    <property type="evidence" value="ECO:0007669"/>
    <property type="project" value="TreeGrafter"/>
</dbReference>
<evidence type="ECO:0000256" key="1">
    <source>
        <dbReference type="ARBA" id="ARBA00004496"/>
    </source>
</evidence>
<evidence type="ECO:0000256" key="2">
    <source>
        <dbReference type="ARBA" id="ARBA00022490"/>
    </source>
</evidence>
<dbReference type="Pfam" id="PF07707">
    <property type="entry name" value="BACK"/>
    <property type="match status" value="1"/>
</dbReference>
<dbReference type="FunFam" id="1.25.40.420:FF:000004">
    <property type="entry name" value="BTB/POZ domain-containing protein 2"/>
    <property type="match status" value="1"/>
</dbReference>
<dbReference type="InterPro" id="IPR038648">
    <property type="entry name" value="PHR_sf"/>
</dbReference>
<name>A0A6A4WHC4_AMPAM</name>
<dbReference type="Pfam" id="PF08005">
    <property type="entry name" value="PHR"/>
    <property type="match status" value="1"/>
</dbReference>
<comment type="subcellular location">
    <subcellularLocation>
        <location evidence="1">Cytoplasm</location>
    </subcellularLocation>
</comment>
<dbReference type="PANTHER" id="PTHR45774">
    <property type="entry name" value="BTB/POZ DOMAIN-CONTAINING"/>
    <property type="match status" value="1"/>
</dbReference>
<reference evidence="4 5" key="1">
    <citation type="submission" date="2019-07" db="EMBL/GenBank/DDBJ databases">
        <title>Draft genome assembly of a fouling barnacle, Amphibalanus amphitrite (Darwin, 1854): The first reference genome for Thecostraca.</title>
        <authorList>
            <person name="Kim W."/>
        </authorList>
    </citation>
    <scope>NUCLEOTIDE SEQUENCE [LARGE SCALE GENOMIC DNA]</scope>
    <source>
        <strain evidence="4">SNU_AA5</strain>
        <tissue evidence="4">Soma without cirri and trophi</tissue>
    </source>
</reference>
<keyword evidence="2" id="KW-0963">Cytoplasm</keyword>
<dbReference type="PANTHER" id="PTHR45774:SF3">
    <property type="entry name" value="BTB (POZ) DOMAIN-CONTAINING 2B-RELATED"/>
    <property type="match status" value="1"/>
</dbReference>
<evidence type="ECO:0000313" key="4">
    <source>
        <dbReference type="EMBL" id="KAF0306887.1"/>
    </source>
</evidence>
<organism evidence="4 5">
    <name type="scientific">Amphibalanus amphitrite</name>
    <name type="common">Striped barnacle</name>
    <name type="synonym">Balanus amphitrite</name>
    <dbReference type="NCBI Taxonomy" id="1232801"/>
    <lineage>
        <taxon>Eukaryota</taxon>
        <taxon>Metazoa</taxon>
        <taxon>Ecdysozoa</taxon>
        <taxon>Arthropoda</taxon>
        <taxon>Crustacea</taxon>
        <taxon>Multicrustacea</taxon>
        <taxon>Cirripedia</taxon>
        <taxon>Thoracica</taxon>
        <taxon>Thoracicalcarea</taxon>
        <taxon>Balanomorpha</taxon>
        <taxon>Balanoidea</taxon>
        <taxon>Balanidae</taxon>
        <taxon>Amphibalaninae</taxon>
        <taxon>Amphibalanus</taxon>
    </lineage>
</organism>
<dbReference type="Gene3D" id="2.60.120.820">
    <property type="entry name" value="PHR domain"/>
    <property type="match status" value="1"/>
</dbReference>
<keyword evidence="5" id="KW-1185">Reference proteome</keyword>
<evidence type="ECO:0000259" key="3">
    <source>
        <dbReference type="PROSITE" id="PS50097"/>
    </source>
</evidence>
<dbReference type="SMART" id="SM00875">
    <property type="entry name" value="BACK"/>
    <property type="match status" value="1"/>
</dbReference>
<dbReference type="InterPro" id="IPR011705">
    <property type="entry name" value="BACK"/>
</dbReference>
<dbReference type="GO" id="GO:0005829">
    <property type="term" value="C:cytosol"/>
    <property type="evidence" value="ECO:0007669"/>
    <property type="project" value="TreeGrafter"/>
</dbReference>
<dbReference type="PROSITE" id="PS50097">
    <property type="entry name" value="BTB"/>
    <property type="match status" value="1"/>
</dbReference>
<comment type="caution">
    <text evidence="4">The sequence shown here is derived from an EMBL/GenBank/DDBJ whole genome shotgun (WGS) entry which is preliminary data.</text>
</comment>
<dbReference type="Gene3D" id="1.25.40.420">
    <property type="match status" value="1"/>
</dbReference>
<evidence type="ECO:0000313" key="5">
    <source>
        <dbReference type="Proteomes" id="UP000440578"/>
    </source>
</evidence>
<dbReference type="Gene3D" id="3.30.710.10">
    <property type="entry name" value="Potassium Channel Kv1.1, Chain A"/>
    <property type="match status" value="1"/>
</dbReference>
<dbReference type="InterPro" id="IPR011333">
    <property type="entry name" value="SKP1/BTB/POZ_sf"/>
</dbReference>
<dbReference type="Proteomes" id="UP000440578">
    <property type="component" value="Unassembled WGS sequence"/>
</dbReference>
<feature type="domain" description="BTB" evidence="3">
    <location>
        <begin position="71"/>
        <end position="141"/>
    </location>
</feature>
<dbReference type="SMART" id="SM00225">
    <property type="entry name" value="BTB"/>
    <property type="match status" value="1"/>
</dbReference>
<dbReference type="InterPro" id="IPR000210">
    <property type="entry name" value="BTB/POZ_dom"/>
</dbReference>
<dbReference type="Pfam" id="PF00651">
    <property type="entry name" value="BTB"/>
    <property type="match status" value="1"/>
</dbReference>
<dbReference type="AlphaFoldDB" id="A0A6A4WHC4"/>
<accession>A0A6A4WHC4</accession>